<evidence type="ECO:0000313" key="8">
    <source>
        <dbReference type="Proteomes" id="UP000594342"/>
    </source>
</evidence>
<dbReference type="Pfam" id="PF04560">
    <property type="entry name" value="RNA_pol_Rpb2_7"/>
    <property type="match status" value="1"/>
</dbReference>
<sequence>MTLRGNAQESSVETEMERDAVIAHGLAKFLKERLMDCSDAYSTYVCGKCGMFARREDSRYNEPKPGPDDVYYCPMCNNYTDIHQIMIPYAFKLMLQELMAMNIAPRIRVQKHLIV</sequence>
<proteinExistence type="predicted"/>
<dbReference type="SUPFAM" id="SSF64484">
    <property type="entry name" value="beta and beta-prime subunits of DNA dependent RNA-polymerase"/>
    <property type="match status" value="1"/>
</dbReference>
<evidence type="ECO:0000313" key="7">
    <source>
        <dbReference type="EMBL" id="VBB18385.1"/>
    </source>
</evidence>
<dbReference type="Gene3D" id="3.90.1800.10">
    <property type="entry name" value="RNA polymerase alpha subunit dimerisation domain"/>
    <property type="match status" value="1"/>
</dbReference>
<keyword evidence="8" id="KW-1185">Reference proteome</keyword>
<keyword evidence="3" id="KW-0808">Transferase</keyword>
<evidence type="ECO:0000259" key="6">
    <source>
        <dbReference type="Pfam" id="PF04560"/>
    </source>
</evidence>
<evidence type="ECO:0000256" key="4">
    <source>
        <dbReference type="ARBA" id="ARBA00022695"/>
    </source>
</evidence>
<dbReference type="InterPro" id="IPR015712">
    <property type="entry name" value="DNA-dir_RNA_pol_su2"/>
</dbReference>
<gene>
    <name evidence="7" type="ORF">YASMINEVIRUS_848</name>
</gene>
<dbReference type="GO" id="GO:0003899">
    <property type="term" value="F:DNA-directed RNA polymerase activity"/>
    <property type="evidence" value="ECO:0007669"/>
    <property type="project" value="UniProtKB-EC"/>
</dbReference>
<dbReference type="GO" id="GO:0006351">
    <property type="term" value="P:DNA-templated transcription"/>
    <property type="evidence" value="ECO:0007669"/>
    <property type="project" value="InterPro"/>
</dbReference>
<dbReference type="EMBL" id="UPSH01000001">
    <property type="protein sequence ID" value="VBB18385.1"/>
    <property type="molecule type" value="Genomic_DNA"/>
</dbReference>
<evidence type="ECO:0000256" key="1">
    <source>
        <dbReference type="ARBA" id="ARBA00012418"/>
    </source>
</evidence>
<keyword evidence="4" id="KW-0548">Nucleotidyltransferase</keyword>
<dbReference type="GO" id="GO:0032549">
    <property type="term" value="F:ribonucleoside binding"/>
    <property type="evidence" value="ECO:0007669"/>
    <property type="project" value="InterPro"/>
</dbReference>
<keyword evidence="5" id="KW-0804">Transcription</keyword>
<evidence type="ECO:0000256" key="2">
    <source>
        <dbReference type="ARBA" id="ARBA00022478"/>
    </source>
</evidence>
<dbReference type="PANTHER" id="PTHR20856">
    <property type="entry name" value="DNA-DIRECTED RNA POLYMERASE I SUBUNIT 2"/>
    <property type="match status" value="1"/>
</dbReference>
<organism evidence="7 8">
    <name type="scientific">Yasminevirus sp. GU-2018</name>
    <dbReference type="NCBI Taxonomy" id="2420051"/>
    <lineage>
        <taxon>Viruses</taxon>
        <taxon>Varidnaviria</taxon>
        <taxon>Bamfordvirae</taxon>
        <taxon>Nucleocytoviricota</taxon>
        <taxon>Megaviricetes</taxon>
        <taxon>Imitervirales</taxon>
        <taxon>Mimiviridae</taxon>
        <taxon>Klosneuvirinae</taxon>
        <taxon>Yasminevirus</taxon>
        <taxon>Yasminevirus saudimassiliense</taxon>
    </lineage>
</organism>
<evidence type="ECO:0000256" key="3">
    <source>
        <dbReference type="ARBA" id="ARBA00022679"/>
    </source>
</evidence>
<protein>
    <recommendedName>
        <fullName evidence="1">DNA-directed RNA polymerase</fullName>
        <ecNumber evidence="1">2.7.7.6</ecNumber>
    </recommendedName>
</protein>
<dbReference type="Proteomes" id="UP000594342">
    <property type="component" value="Unassembled WGS sequence"/>
</dbReference>
<evidence type="ECO:0000256" key="5">
    <source>
        <dbReference type="ARBA" id="ARBA00023163"/>
    </source>
</evidence>
<feature type="domain" description="RNA polymerase Rpb2" evidence="6">
    <location>
        <begin position="15"/>
        <end position="108"/>
    </location>
</feature>
<dbReference type="GO" id="GO:0003677">
    <property type="term" value="F:DNA binding"/>
    <property type="evidence" value="ECO:0007669"/>
    <property type="project" value="InterPro"/>
</dbReference>
<dbReference type="EC" id="2.7.7.6" evidence="1"/>
<reference evidence="7 8" key="1">
    <citation type="submission" date="2018-10" db="EMBL/GenBank/DDBJ databases">
        <authorList>
            <consortium name="IHU Genomes"/>
        </authorList>
    </citation>
    <scope>NUCLEOTIDE SEQUENCE [LARGE SCALE GENOMIC DNA]</scope>
    <source>
        <strain evidence="7 8">A1</strain>
    </source>
</reference>
<name>A0A5K0U9B7_9VIRU</name>
<dbReference type="InterPro" id="IPR007641">
    <property type="entry name" value="RNA_pol_Rpb2_7"/>
</dbReference>
<keyword evidence="2 7" id="KW-0240">DNA-directed RNA polymerase</keyword>
<comment type="caution">
    <text evidence="7">The sequence shown here is derived from an EMBL/GenBank/DDBJ whole genome shotgun (WGS) entry which is preliminary data.</text>
</comment>
<accession>A0A5K0U9B7</accession>
<dbReference type="GO" id="GO:0000428">
    <property type="term" value="C:DNA-directed RNA polymerase complex"/>
    <property type="evidence" value="ECO:0007669"/>
    <property type="project" value="UniProtKB-KW"/>
</dbReference>